<dbReference type="GO" id="GO:0016020">
    <property type="term" value="C:membrane"/>
    <property type="evidence" value="ECO:0007669"/>
    <property type="project" value="InterPro"/>
</dbReference>
<organism evidence="8 9">
    <name type="scientific">Sphingomonas aurantiaca</name>
    <dbReference type="NCBI Taxonomy" id="185949"/>
    <lineage>
        <taxon>Bacteria</taxon>
        <taxon>Pseudomonadati</taxon>
        <taxon>Pseudomonadota</taxon>
        <taxon>Alphaproteobacteria</taxon>
        <taxon>Sphingomonadales</taxon>
        <taxon>Sphingomonadaceae</taxon>
        <taxon>Sphingomonas</taxon>
    </lineage>
</organism>
<name>A0A2T5GJ12_9SPHN</name>
<reference evidence="8 9" key="1">
    <citation type="submission" date="2018-04" db="EMBL/GenBank/DDBJ databases">
        <title>Genomic Encyclopedia of Type Strains, Phase III (KMG-III): the genomes of soil and plant-associated and newly described type strains.</title>
        <authorList>
            <person name="Whitman W."/>
        </authorList>
    </citation>
    <scope>NUCLEOTIDE SEQUENCE [LARGE SCALE GENOMIC DNA]</scope>
    <source>
        <strain evidence="8 9">MA101b</strain>
    </source>
</reference>
<dbReference type="PROSITE" id="PS50885">
    <property type="entry name" value="HAMP"/>
    <property type="match status" value="1"/>
</dbReference>
<feature type="domain" description="HAMP" evidence="7">
    <location>
        <begin position="203"/>
        <end position="256"/>
    </location>
</feature>
<evidence type="ECO:0000256" key="3">
    <source>
        <dbReference type="PROSITE-ProRule" id="PRU00284"/>
    </source>
</evidence>
<evidence type="ECO:0000259" key="7">
    <source>
        <dbReference type="PROSITE" id="PS50885"/>
    </source>
</evidence>
<dbReference type="PROSITE" id="PS50111">
    <property type="entry name" value="CHEMOTAXIS_TRANSDUC_2"/>
    <property type="match status" value="1"/>
</dbReference>
<keyword evidence="5" id="KW-0812">Transmembrane</keyword>
<proteinExistence type="inferred from homology"/>
<dbReference type="SMART" id="SM00304">
    <property type="entry name" value="HAMP"/>
    <property type="match status" value="2"/>
</dbReference>
<dbReference type="SMART" id="SM00283">
    <property type="entry name" value="MA"/>
    <property type="match status" value="1"/>
</dbReference>
<dbReference type="EMBL" id="QAOG01000005">
    <property type="protein sequence ID" value="PTQ59318.1"/>
    <property type="molecule type" value="Genomic_DNA"/>
</dbReference>
<dbReference type="PANTHER" id="PTHR32089">
    <property type="entry name" value="METHYL-ACCEPTING CHEMOTAXIS PROTEIN MCPB"/>
    <property type="match status" value="1"/>
</dbReference>
<sequence>MMARLMVPVAIMLALVCILGLIGLGTRSRVQTARDAANDGQIVRIHLIELRSLSRSLQRDALNLLLERDPRELAIIHAKFSQRSLQMRAQIAGLVRHRAAGLTRDSGYIRSQMTVLRQLATVADAANRGSQDRAWSVFRSEVRPNERRASTIADALIAGQEAKVDHLFRNAHALEQEEVTISIAASIILFSLAAYGTVLIVQRTIVRPLLDIERTMAVIAAGNAEGRTPHGERRDEIGRMSRAIEVFRTSVAERGRLEAENGRQRLAEVQRERNIETARRANQAAEAERDRIVRQAATTLEDEVADVLAGLRSAASQLSTTSGELEDHSKGATRELGSVGVAVRRAIDGATDIAAATTQFMGAIGQSSQGTRLSADLSAQAADRAVRLAQDMTNVQDDARAIGAIVGLISSIAARTKLLALNAAIEAARVGEVGRGFAVVADEVKMLATQTADATGEIARQIADMQRGTEAACTGLLDIREMVEDMARGTDDLASSIGEQAQSGQVISHNVDGTATDLDLIGRLVSDVSVATRNTAGMASRVRTDSQRVEDGASSIDGALSRFFGQLHVA</sequence>
<dbReference type="InterPro" id="IPR003660">
    <property type="entry name" value="HAMP_dom"/>
</dbReference>
<keyword evidence="9" id="KW-1185">Reference proteome</keyword>
<keyword evidence="1 3" id="KW-0807">Transducer</keyword>
<evidence type="ECO:0000256" key="4">
    <source>
        <dbReference type="SAM" id="Coils"/>
    </source>
</evidence>
<dbReference type="Pfam" id="PF00015">
    <property type="entry name" value="MCPsignal"/>
    <property type="match status" value="1"/>
</dbReference>
<evidence type="ECO:0000256" key="5">
    <source>
        <dbReference type="SAM" id="Phobius"/>
    </source>
</evidence>
<dbReference type="CDD" id="cd06225">
    <property type="entry name" value="HAMP"/>
    <property type="match status" value="1"/>
</dbReference>
<evidence type="ECO:0000256" key="2">
    <source>
        <dbReference type="ARBA" id="ARBA00029447"/>
    </source>
</evidence>
<gene>
    <name evidence="8" type="ORF">C8J26_3060</name>
</gene>
<feature type="coiled-coil region" evidence="4">
    <location>
        <begin position="252"/>
        <end position="295"/>
    </location>
</feature>
<keyword evidence="5" id="KW-0472">Membrane</keyword>
<evidence type="ECO:0000259" key="6">
    <source>
        <dbReference type="PROSITE" id="PS50111"/>
    </source>
</evidence>
<dbReference type="Pfam" id="PF00672">
    <property type="entry name" value="HAMP"/>
    <property type="match status" value="1"/>
</dbReference>
<dbReference type="RefSeq" id="WP_167398857.1">
    <property type="nucleotide sequence ID" value="NZ_JASPFP010000001.1"/>
</dbReference>
<dbReference type="InterPro" id="IPR004089">
    <property type="entry name" value="MCPsignal_dom"/>
</dbReference>
<dbReference type="AlphaFoldDB" id="A0A2T5GJ12"/>
<dbReference type="PANTHER" id="PTHR32089:SF112">
    <property type="entry name" value="LYSOZYME-LIKE PROTEIN-RELATED"/>
    <property type="match status" value="1"/>
</dbReference>
<dbReference type="Proteomes" id="UP000244189">
    <property type="component" value="Unassembled WGS sequence"/>
</dbReference>
<keyword evidence="5" id="KW-1133">Transmembrane helix</keyword>
<evidence type="ECO:0000313" key="8">
    <source>
        <dbReference type="EMBL" id="PTQ59318.1"/>
    </source>
</evidence>
<evidence type="ECO:0000256" key="1">
    <source>
        <dbReference type="ARBA" id="ARBA00023224"/>
    </source>
</evidence>
<dbReference type="Gene3D" id="1.10.8.500">
    <property type="entry name" value="HAMP domain in histidine kinase"/>
    <property type="match status" value="1"/>
</dbReference>
<comment type="caution">
    <text evidence="8">The sequence shown here is derived from an EMBL/GenBank/DDBJ whole genome shotgun (WGS) entry which is preliminary data.</text>
</comment>
<dbReference type="GO" id="GO:0007165">
    <property type="term" value="P:signal transduction"/>
    <property type="evidence" value="ECO:0007669"/>
    <property type="project" value="UniProtKB-KW"/>
</dbReference>
<dbReference type="Gene3D" id="1.10.287.950">
    <property type="entry name" value="Methyl-accepting chemotaxis protein"/>
    <property type="match status" value="1"/>
</dbReference>
<evidence type="ECO:0000313" key="9">
    <source>
        <dbReference type="Proteomes" id="UP000244189"/>
    </source>
</evidence>
<dbReference type="SUPFAM" id="SSF58104">
    <property type="entry name" value="Methyl-accepting chemotaxis protein (MCP) signaling domain"/>
    <property type="match status" value="1"/>
</dbReference>
<protein>
    <submittedName>
        <fullName evidence="8">Methyl-accepting chemotaxis protein</fullName>
    </submittedName>
</protein>
<keyword evidence="4" id="KW-0175">Coiled coil</keyword>
<comment type="similarity">
    <text evidence="2">Belongs to the methyl-accepting chemotaxis (MCP) protein family.</text>
</comment>
<feature type="domain" description="Methyl-accepting transducer" evidence="6">
    <location>
        <begin position="307"/>
        <end position="550"/>
    </location>
</feature>
<accession>A0A2T5GJ12</accession>
<feature type="transmembrane region" description="Helical" evidence="5">
    <location>
        <begin position="179"/>
        <end position="201"/>
    </location>
</feature>